<dbReference type="InterPro" id="IPR012902">
    <property type="entry name" value="N_methyl_site"/>
</dbReference>
<dbReference type="InterPro" id="IPR045584">
    <property type="entry name" value="Pilin-like"/>
</dbReference>
<organism evidence="2 3">
    <name type="scientific">Rugamonas aquatica</name>
    <dbReference type="NCBI Taxonomy" id="2743357"/>
    <lineage>
        <taxon>Bacteria</taxon>
        <taxon>Pseudomonadati</taxon>
        <taxon>Pseudomonadota</taxon>
        <taxon>Betaproteobacteria</taxon>
        <taxon>Burkholderiales</taxon>
        <taxon>Oxalobacteraceae</taxon>
        <taxon>Telluria group</taxon>
        <taxon>Rugamonas</taxon>
    </lineage>
</organism>
<sequence>MGVRSPAQSRRVRPPRPGGFTLVELIVTIVVLGILGAVVVPRFSDTKGFDAAAYTDQFKALIRYGQKVAIAQGRFVFVRLNGSSVALCYDAACNSRVAPPGGSNSGTASTIANCGGTAWACEGVPGGLAVSAASTFFFDPAGQPFAGTDTPGGPTSTFATLALSVSGDGGAHNVTVTAVTGYVF</sequence>
<evidence type="ECO:0000313" key="2">
    <source>
        <dbReference type="EMBL" id="MQA41791.1"/>
    </source>
</evidence>
<dbReference type="PROSITE" id="PS00409">
    <property type="entry name" value="PROKAR_NTER_METHYL"/>
    <property type="match status" value="1"/>
</dbReference>
<feature type="transmembrane region" description="Helical" evidence="1">
    <location>
        <begin position="20"/>
        <end position="40"/>
    </location>
</feature>
<dbReference type="NCBIfam" id="TIGR02532">
    <property type="entry name" value="IV_pilin_GFxxxE"/>
    <property type="match status" value="1"/>
</dbReference>
<keyword evidence="1" id="KW-0472">Membrane</keyword>
<comment type="caution">
    <text evidence="2">The sequence shown here is derived from an EMBL/GenBank/DDBJ whole genome shotgun (WGS) entry which is preliminary data.</text>
</comment>
<gene>
    <name evidence="2" type="ORF">GEV02_26955</name>
</gene>
<dbReference type="Gene3D" id="3.30.700.10">
    <property type="entry name" value="Glycoprotein, Type 4 Pilin"/>
    <property type="match status" value="1"/>
</dbReference>
<accession>A0A6A7N9W9</accession>
<evidence type="ECO:0000256" key="1">
    <source>
        <dbReference type="SAM" id="Phobius"/>
    </source>
</evidence>
<dbReference type="Pfam" id="PF07963">
    <property type="entry name" value="N_methyl"/>
    <property type="match status" value="1"/>
</dbReference>
<dbReference type="Proteomes" id="UP000440498">
    <property type="component" value="Unassembled WGS sequence"/>
</dbReference>
<name>A0A6A7N9W9_9BURK</name>
<keyword evidence="1" id="KW-0812">Transmembrane</keyword>
<dbReference type="RefSeq" id="WP_152840983.1">
    <property type="nucleotide sequence ID" value="NZ_WHUG01000015.1"/>
</dbReference>
<dbReference type="EMBL" id="WHUG01000015">
    <property type="protein sequence ID" value="MQA41791.1"/>
    <property type="molecule type" value="Genomic_DNA"/>
</dbReference>
<keyword evidence="3" id="KW-1185">Reference proteome</keyword>
<reference evidence="2 3" key="1">
    <citation type="submission" date="2019-10" db="EMBL/GenBank/DDBJ databases">
        <title>Two novel species isolated from a subtropical stream in China.</title>
        <authorList>
            <person name="Lu H."/>
        </authorList>
    </citation>
    <scope>NUCLEOTIDE SEQUENCE [LARGE SCALE GENOMIC DNA]</scope>
    <source>
        <strain evidence="2 3">FT29W</strain>
    </source>
</reference>
<dbReference type="AlphaFoldDB" id="A0A6A7N9W9"/>
<evidence type="ECO:0000313" key="3">
    <source>
        <dbReference type="Proteomes" id="UP000440498"/>
    </source>
</evidence>
<proteinExistence type="predicted"/>
<protein>
    <submittedName>
        <fullName evidence="2">Prepilin-type N-terminal cleavage/methylation domain-containing protein</fullName>
    </submittedName>
</protein>
<dbReference type="SUPFAM" id="SSF54523">
    <property type="entry name" value="Pili subunits"/>
    <property type="match status" value="1"/>
</dbReference>
<keyword evidence="1" id="KW-1133">Transmembrane helix</keyword>